<reference evidence="1" key="1">
    <citation type="submission" date="2016-01" db="EMBL/GenBank/DDBJ databases">
        <authorList>
            <person name="Peeters C."/>
        </authorList>
    </citation>
    <scope>NUCLEOTIDE SEQUENCE [LARGE SCALE GENOMIC DNA]</scope>
    <source>
        <strain evidence="1">LMG 22940</strain>
    </source>
</reference>
<evidence type="ECO:0000313" key="2">
    <source>
        <dbReference type="Proteomes" id="UP000054770"/>
    </source>
</evidence>
<proteinExistence type="predicted"/>
<protein>
    <submittedName>
        <fullName evidence="1">Uncharacterized protein</fullName>
    </submittedName>
</protein>
<dbReference type="Proteomes" id="UP000054770">
    <property type="component" value="Unassembled WGS sequence"/>
</dbReference>
<gene>
    <name evidence="1" type="ORF">AWB68_08944</name>
</gene>
<accession>A0A158L6M8</accession>
<name>A0A158L6M8_9BURK</name>
<evidence type="ECO:0000313" key="1">
    <source>
        <dbReference type="EMBL" id="SAL88945.1"/>
    </source>
</evidence>
<comment type="caution">
    <text evidence="1">The sequence shown here is derived from an EMBL/GenBank/DDBJ whole genome shotgun (WGS) entry which is preliminary data.</text>
</comment>
<dbReference type="AlphaFoldDB" id="A0A158L6M8"/>
<sequence>MGWDMEIDQHLAVAQRIERSLQKCGPADYEMKIEAAMLAGTHWLNAALHREGVTRPEGDVFHTYLLTINEFRRLCVAGDAMMQALAQIEDLRPAFVRGNRAGGESAAEQALELLSVIRTKAAAAD</sequence>
<organism evidence="1 2">
    <name type="scientific">Caballeronia choica</name>
    <dbReference type="NCBI Taxonomy" id="326476"/>
    <lineage>
        <taxon>Bacteria</taxon>
        <taxon>Pseudomonadati</taxon>
        <taxon>Pseudomonadota</taxon>
        <taxon>Betaproteobacteria</taxon>
        <taxon>Burkholderiales</taxon>
        <taxon>Burkholderiaceae</taxon>
        <taxon>Caballeronia</taxon>
    </lineage>
</organism>
<keyword evidence="2" id="KW-1185">Reference proteome</keyword>
<dbReference type="EMBL" id="FCON02000580">
    <property type="protein sequence ID" value="SAL88945.1"/>
    <property type="molecule type" value="Genomic_DNA"/>
</dbReference>